<keyword evidence="3" id="KW-0804">Transcription</keyword>
<dbReference type="GO" id="GO:0005829">
    <property type="term" value="C:cytosol"/>
    <property type="evidence" value="ECO:0007669"/>
    <property type="project" value="TreeGrafter"/>
</dbReference>
<dbReference type="EMBL" id="JRPN01000010">
    <property type="protein sequence ID" value="KGT79496.1"/>
    <property type="molecule type" value="Genomic_DNA"/>
</dbReference>
<dbReference type="RefSeq" id="WP_041955219.1">
    <property type="nucleotide sequence ID" value="NZ_JRPN01000010.1"/>
</dbReference>
<evidence type="ECO:0000256" key="2">
    <source>
        <dbReference type="ARBA" id="ARBA00023125"/>
    </source>
</evidence>
<dbReference type="InterPro" id="IPR012318">
    <property type="entry name" value="HTH_CRP"/>
</dbReference>
<evidence type="ECO:0000313" key="6">
    <source>
        <dbReference type="Proteomes" id="UP000030377"/>
    </source>
</evidence>
<sequence>MRNSGNLLLASLSEHDAATLQPYPKPSYLEHEKVLFEAGGDVTDIYFPTGAIISLVVGLSSGEIIEAAMVGKDGLVGGFAAFGSNVPVNRAIVQLAGSALTCKVGELQSAVLQSPSLLKTLFRHEQTVYAQASQSAACMAAHPVEARLCRWLLRARDLSGSDDMFFTQEFLAEMLGVRRTSVTLHARTLQQAGLIKYSRGQIHITDVEGLEETVCECYETVKTYYQALLGPQAV</sequence>
<evidence type="ECO:0000256" key="1">
    <source>
        <dbReference type="ARBA" id="ARBA00023015"/>
    </source>
</evidence>
<protein>
    <submittedName>
        <fullName evidence="5">Cyclic nucleotide-binding protein</fullName>
    </submittedName>
</protein>
<dbReference type="Pfam" id="PF13545">
    <property type="entry name" value="HTH_Crp_2"/>
    <property type="match status" value="1"/>
</dbReference>
<keyword evidence="1" id="KW-0805">Transcription regulation</keyword>
<proteinExistence type="predicted"/>
<evidence type="ECO:0000256" key="3">
    <source>
        <dbReference type="ARBA" id="ARBA00023163"/>
    </source>
</evidence>
<dbReference type="AlphaFoldDB" id="A0A0A3Y2C5"/>
<accession>A0A0A3Y2C5</accession>
<reference evidence="5 6" key="1">
    <citation type="submission" date="2014-09" db="EMBL/GenBank/DDBJ databases">
        <title>Draft genome of Bradyrhizobium japonicum Is-34.</title>
        <authorList>
            <person name="Tsurumaru H."/>
            <person name="Yamakawa T."/>
            <person name="Hashimoto S."/>
            <person name="Okizaki K."/>
            <person name="Kanesaki Y."/>
            <person name="Yoshikawa H."/>
            <person name="Yajima S."/>
        </authorList>
    </citation>
    <scope>NUCLEOTIDE SEQUENCE [LARGE SCALE GENOMIC DNA]</scope>
    <source>
        <strain evidence="5 6">Is-34</strain>
    </source>
</reference>
<dbReference type="PANTHER" id="PTHR24567">
    <property type="entry name" value="CRP FAMILY TRANSCRIPTIONAL REGULATORY PROTEIN"/>
    <property type="match status" value="1"/>
</dbReference>
<dbReference type="SUPFAM" id="SSF46785">
    <property type="entry name" value="Winged helix' DNA-binding domain"/>
    <property type="match status" value="1"/>
</dbReference>
<dbReference type="InterPro" id="IPR050397">
    <property type="entry name" value="Env_Response_Regulators"/>
</dbReference>
<keyword evidence="2" id="KW-0238">DNA-binding</keyword>
<evidence type="ECO:0000313" key="5">
    <source>
        <dbReference type="EMBL" id="KGT79496.1"/>
    </source>
</evidence>
<dbReference type="PANTHER" id="PTHR24567:SF74">
    <property type="entry name" value="HTH-TYPE TRANSCRIPTIONAL REGULATOR ARCR"/>
    <property type="match status" value="1"/>
</dbReference>
<dbReference type="FunFam" id="1.10.10.10:FF:000474">
    <property type="entry name" value="Putative transcriptional regulator, Crp/Fnr family"/>
    <property type="match status" value="1"/>
</dbReference>
<feature type="domain" description="HTH crp-type" evidence="4">
    <location>
        <begin position="146"/>
        <end position="212"/>
    </location>
</feature>
<dbReference type="GO" id="GO:0003677">
    <property type="term" value="F:DNA binding"/>
    <property type="evidence" value="ECO:0007669"/>
    <property type="project" value="UniProtKB-KW"/>
</dbReference>
<dbReference type="Gene3D" id="2.60.120.10">
    <property type="entry name" value="Jelly Rolls"/>
    <property type="match status" value="1"/>
</dbReference>
<dbReference type="GO" id="GO:0003700">
    <property type="term" value="F:DNA-binding transcription factor activity"/>
    <property type="evidence" value="ECO:0007669"/>
    <property type="project" value="TreeGrafter"/>
</dbReference>
<dbReference type="InterPro" id="IPR014710">
    <property type="entry name" value="RmlC-like_jellyroll"/>
</dbReference>
<organism evidence="5 6">
    <name type="scientific">Bradyrhizobium japonicum</name>
    <dbReference type="NCBI Taxonomy" id="375"/>
    <lineage>
        <taxon>Bacteria</taxon>
        <taxon>Pseudomonadati</taxon>
        <taxon>Pseudomonadota</taxon>
        <taxon>Alphaproteobacteria</taxon>
        <taxon>Hyphomicrobiales</taxon>
        <taxon>Nitrobacteraceae</taxon>
        <taxon>Bradyrhizobium</taxon>
    </lineage>
</organism>
<dbReference type="InterPro" id="IPR018490">
    <property type="entry name" value="cNMP-bd_dom_sf"/>
</dbReference>
<name>A0A0A3Y2C5_BRAJP</name>
<dbReference type="InterPro" id="IPR036390">
    <property type="entry name" value="WH_DNA-bd_sf"/>
</dbReference>
<comment type="caution">
    <text evidence="5">The sequence shown here is derived from an EMBL/GenBank/DDBJ whole genome shotgun (WGS) entry which is preliminary data.</text>
</comment>
<dbReference type="Proteomes" id="UP000030377">
    <property type="component" value="Unassembled WGS sequence"/>
</dbReference>
<evidence type="ECO:0000259" key="4">
    <source>
        <dbReference type="Pfam" id="PF13545"/>
    </source>
</evidence>
<dbReference type="SUPFAM" id="SSF51206">
    <property type="entry name" value="cAMP-binding domain-like"/>
    <property type="match status" value="1"/>
</dbReference>
<gene>
    <name evidence="5" type="ORF">MA20_11375</name>
</gene>